<evidence type="ECO:0000256" key="2">
    <source>
        <dbReference type="SAM" id="MobiDB-lite"/>
    </source>
</evidence>
<feature type="compositionally biased region" description="Pro residues" evidence="2">
    <location>
        <begin position="309"/>
        <end position="321"/>
    </location>
</feature>
<name>A0ABR4BYB2_9HELO</name>
<evidence type="ECO:0000259" key="3">
    <source>
        <dbReference type="Pfam" id="PF04675"/>
    </source>
</evidence>
<dbReference type="InterPro" id="IPR036599">
    <property type="entry name" value="DNA_ligase_N_sf"/>
</dbReference>
<accession>A0ABR4BYB2</accession>
<sequence length="548" mass="61206">MPFPFVYLCDLLDRIEELCVRDVPLLRRDRLSRTKDSIIAWMRTHSWRMNAQDTDSSAVLMMLKPERQTDREYGVEECLEQILARIFKMPTPMYERLRRWRDEAHNQGDLGLRLCQVLQEMKVTASNATASKISVEEIDQSLLRIAIFNERSSLAVKSLMLQNEKHPDRIDILETLFTRLQPREAKWVTRIILKNYGLVTLPDSFPLPGNVSHLPNSIPATFRFPLEPPIPTRWIGTRVKRGIGSNNPKSLLLTPPTSSPNLPVTDTAKVTNRPPPRIRIGRDPQSLNLSASVIVTVLPAPASSSPLLAPAPAPSPLNPEQPPHRLVSPPKSSPPVAPGINSTTHIHSPPRRSALSQISSNLPSGSQSQQSQSRSQEKPAAITSSSISSSTRKAHSKAHPKPSASPPIVLSTGRCLLTRSRCQFSSAILILSPSLLNNSYLLTQLIPYHGAHHLTSLTSLSHPSIPRRTKSGRRVRKFILVDITRPDQTIAFCKEAEKAVRGLGWKARNGNLERIPIFDWRVLESFAKVDRGLEVGFDPVERHFQGTI</sequence>
<feature type="compositionally biased region" description="Low complexity" evidence="2">
    <location>
        <begin position="245"/>
        <end position="263"/>
    </location>
</feature>
<evidence type="ECO:0000256" key="1">
    <source>
        <dbReference type="ARBA" id="ARBA00022598"/>
    </source>
</evidence>
<dbReference type="PANTHER" id="PTHR45997:SF1">
    <property type="entry name" value="DNA LIGASE 4"/>
    <property type="match status" value="1"/>
</dbReference>
<feature type="domain" description="DNA ligase ATP-dependent N-terminal" evidence="3">
    <location>
        <begin position="4"/>
        <end position="195"/>
    </location>
</feature>
<keyword evidence="1" id="KW-0436">Ligase</keyword>
<feature type="compositionally biased region" description="Low complexity" evidence="2">
    <location>
        <begin position="356"/>
        <end position="391"/>
    </location>
</feature>
<dbReference type="InterPro" id="IPR012308">
    <property type="entry name" value="DNA_ligase_ATP-dep_N"/>
</dbReference>
<gene>
    <name evidence="4" type="ORF">VTL71DRAFT_5707</name>
</gene>
<reference evidence="4 5" key="1">
    <citation type="journal article" date="2024" name="Commun. Biol.">
        <title>Comparative genomic analysis of thermophilic fungi reveals convergent evolutionary adaptations and gene losses.</title>
        <authorList>
            <person name="Steindorff A.S."/>
            <person name="Aguilar-Pontes M.V."/>
            <person name="Robinson A.J."/>
            <person name="Andreopoulos B."/>
            <person name="LaButti K."/>
            <person name="Kuo A."/>
            <person name="Mondo S."/>
            <person name="Riley R."/>
            <person name="Otillar R."/>
            <person name="Haridas S."/>
            <person name="Lipzen A."/>
            <person name="Grimwood J."/>
            <person name="Schmutz J."/>
            <person name="Clum A."/>
            <person name="Reid I.D."/>
            <person name="Moisan M.C."/>
            <person name="Butler G."/>
            <person name="Nguyen T.T.M."/>
            <person name="Dewar K."/>
            <person name="Conant G."/>
            <person name="Drula E."/>
            <person name="Henrissat B."/>
            <person name="Hansel C."/>
            <person name="Singer S."/>
            <person name="Hutchinson M.I."/>
            <person name="de Vries R.P."/>
            <person name="Natvig D.O."/>
            <person name="Powell A.J."/>
            <person name="Tsang A."/>
            <person name="Grigoriev I.V."/>
        </authorList>
    </citation>
    <scope>NUCLEOTIDE SEQUENCE [LARGE SCALE GENOMIC DNA]</scope>
    <source>
        <strain evidence="4 5">CBS 494.80</strain>
    </source>
</reference>
<feature type="region of interest" description="Disordered" evidence="2">
    <location>
        <begin position="309"/>
        <end position="409"/>
    </location>
</feature>
<proteinExistence type="predicted"/>
<keyword evidence="5" id="KW-1185">Reference proteome</keyword>
<protein>
    <recommendedName>
        <fullName evidence="3">DNA ligase ATP-dependent N-terminal domain-containing protein</fullName>
    </recommendedName>
</protein>
<evidence type="ECO:0000313" key="4">
    <source>
        <dbReference type="EMBL" id="KAL2062635.1"/>
    </source>
</evidence>
<dbReference type="EMBL" id="JAZHXI010000016">
    <property type="protein sequence ID" value="KAL2062635.1"/>
    <property type="molecule type" value="Genomic_DNA"/>
</dbReference>
<organism evidence="4 5">
    <name type="scientific">Oculimacula yallundae</name>
    <dbReference type="NCBI Taxonomy" id="86028"/>
    <lineage>
        <taxon>Eukaryota</taxon>
        <taxon>Fungi</taxon>
        <taxon>Dikarya</taxon>
        <taxon>Ascomycota</taxon>
        <taxon>Pezizomycotina</taxon>
        <taxon>Leotiomycetes</taxon>
        <taxon>Helotiales</taxon>
        <taxon>Ploettnerulaceae</taxon>
        <taxon>Oculimacula</taxon>
    </lineage>
</organism>
<dbReference type="Pfam" id="PF04675">
    <property type="entry name" value="DNA_ligase_A_N"/>
    <property type="match status" value="1"/>
</dbReference>
<dbReference type="Gene3D" id="1.10.3260.10">
    <property type="entry name" value="DNA ligase, ATP-dependent, N-terminal domain"/>
    <property type="match status" value="1"/>
</dbReference>
<dbReference type="InterPro" id="IPR029710">
    <property type="entry name" value="LIG4"/>
</dbReference>
<feature type="region of interest" description="Disordered" evidence="2">
    <location>
        <begin position="245"/>
        <end position="284"/>
    </location>
</feature>
<evidence type="ECO:0000313" key="5">
    <source>
        <dbReference type="Proteomes" id="UP001595075"/>
    </source>
</evidence>
<dbReference type="Proteomes" id="UP001595075">
    <property type="component" value="Unassembled WGS sequence"/>
</dbReference>
<dbReference type="PANTHER" id="PTHR45997">
    <property type="entry name" value="DNA LIGASE 4"/>
    <property type="match status" value="1"/>
</dbReference>
<comment type="caution">
    <text evidence="4">The sequence shown here is derived from an EMBL/GenBank/DDBJ whole genome shotgun (WGS) entry which is preliminary data.</text>
</comment>